<keyword evidence="2" id="KW-1185">Reference proteome</keyword>
<evidence type="ECO:0000313" key="2">
    <source>
        <dbReference type="Proteomes" id="UP000238634"/>
    </source>
</evidence>
<dbReference type="Proteomes" id="UP000238634">
    <property type="component" value="Unassembled WGS sequence"/>
</dbReference>
<dbReference type="AlphaFoldDB" id="A0A2T1D2Z9"/>
<gene>
    <name evidence="1" type="ORF">C7B65_25740</name>
</gene>
<accession>A0A2T1D2Z9</accession>
<dbReference type="OrthoDB" id="574226at2"/>
<organism evidence="1 2">
    <name type="scientific">Phormidesmis priestleyi ULC007</name>
    <dbReference type="NCBI Taxonomy" id="1920490"/>
    <lineage>
        <taxon>Bacteria</taxon>
        <taxon>Bacillati</taxon>
        <taxon>Cyanobacteriota</taxon>
        <taxon>Cyanophyceae</taxon>
        <taxon>Leptolyngbyales</taxon>
        <taxon>Leptolyngbyaceae</taxon>
        <taxon>Phormidesmis</taxon>
    </lineage>
</organism>
<dbReference type="EMBL" id="PVWG01000075">
    <property type="protein sequence ID" value="PSB14868.1"/>
    <property type="molecule type" value="Genomic_DNA"/>
</dbReference>
<dbReference type="RefSeq" id="WP_073074793.1">
    <property type="nucleotide sequence ID" value="NZ_MPPI01000046.1"/>
</dbReference>
<comment type="caution">
    <text evidence="1">The sequence shown here is derived from an EMBL/GenBank/DDBJ whole genome shotgun (WGS) entry which is preliminary data.</text>
</comment>
<reference evidence="1 2" key="1">
    <citation type="submission" date="2018-02" db="EMBL/GenBank/DDBJ databases">
        <authorList>
            <person name="Cohen D.B."/>
            <person name="Kent A.D."/>
        </authorList>
    </citation>
    <scope>NUCLEOTIDE SEQUENCE [LARGE SCALE GENOMIC DNA]</scope>
    <source>
        <strain evidence="1 2">ULC007</strain>
    </source>
</reference>
<protein>
    <recommendedName>
        <fullName evidence="3">DUF2281 domain-containing protein</fullName>
    </recommendedName>
</protein>
<reference evidence="1 2" key="2">
    <citation type="submission" date="2018-03" db="EMBL/GenBank/DDBJ databases">
        <title>The ancient ancestry and fast evolution of plastids.</title>
        <authorList>
            <person name="Moore K.R."/>
            <person name="Magnabosco C."/>
            <person name="Momper L."/>
            <person name="Gold D.A."/>
            <person name="Bosak T."/>
            <person name="Fournier G.P."/>
        </authorList>
    </citation>
    <scope>NUCLEOTIDE SEQUENCE [LARGE SCALE GENOMIC DNA]</scope>
    <source>
        <strain evidence="1 2">ULC007</strain>
    </source>
</reference>
<name>A0A2T1D2Z9_9CYAN</name>
<evidence type="ECO:0000313" key="1">
    <source>
        <dbReference type="EMBL" id="PSB14868.1"/>
    </source>
</evidence>
<proteinExistence type="predicted"/>
<evidence type="ECO:0008006" key="3">
    <source>
        <dbReference type="Google" id="ProtNLM"/>
    </source>
</evidence>
<sequence>MNLQEIREQALQLSPDEQRSLIDTLTKALQPLNSQPKEPQKRNLSRLKGIAKRAGSTLSDDAITQDYTDYLTQKYS</sequence>